<keyword evidence="1" id="KW-0812">Transmembrane</keyword>
<keyword evidence="1" id="KW-0472">Membrane</keyword>
<comment type="caution">
    <text evidence="2">The sequence shown here is derived from an EMBL/GenBank/DDBJ whole genome shotgun (WGS) entry which is preliminary data.</text>
</comment>
<organism evidence="2 3">
    <name type="scientific">Qipengyuania citrea LAMA 915</name>
    <dbReference type="NCBI Taxonomy" id="1306953"/>
    <lineage>
        <taxon>Bacteria</taxon>
        <taxon>Pseudomonadati</taxon>
        <taxon>Pseudomonadota</taxon>
        <taxon>Alphaproteobacteria</taxon>
        <taxon>Sphingomonadales</taxon>
        <taxon>Erythrobacteraceae</taxon>
        <taxon>Qipengyuania</taxon>
    </lineage>
</organism>
<evidence type="ECO:0000313" key="2">
    <source>
        <dbReference type="EMBL" id="KNH01508.1"/>
    </source>
</evidence>
<proteinExistence type="predicted"/>
<reference evidence="3" key="1">
    <citation type="submission" date="2015-02" db="EMBL/GenBank/DDBJ databases">
        <authorList>
            <person name="Lima A.O."/>
            <person name="Cabral A."/>
            <person name="Porto L.M."/>
            <person name="Silva M.A."/>
        </authorList>
    </citation>
    <scope>NUCLEOTIDE SEQUENCE [LARGE SCALE GENOMIC DNA]</scope>
    <source>
        <strain evidence="3">LAMA 915</strain>
    </source>
</reference>
<feature type="transmembrane region" description="Helical" evidence="1">
    <location>
        <begin position="12"/>
        <end position="34"/>
    </location>
</feature>
<accession>A0A0L1KC42</accession>
<dbReference type="EMBL" id="JYNE01000026">
    <property type="protein sequence ID" value="KNH01508.1"/>
    <property type="molecule type" value="Genomic_DNA"/>
</dbReference>
<dbReference type="AlphaFoldDB" id="A0A0L1KC42"/>
<evidence type="ECO:0000256" key="1">
    <source>
        <dbReference type="SAM" id="Phobius"/>
    </source>
</evidence>
<protein>
    <submittedName>
        <fullName evidence="2">Uncharacterized protein</fullName>
    </submittedName>
</protein>
<keyword evidence="1" id="KW-1133">Transmembrane helix</keyword>
<name>A0A0L1KC42_9SPHN</name>
<gene>
    <name evidence="2" type="ORF">J121_639</name>
</gene>
<sequence length="38" mass="4201">MIGQVVSDNKQTLEIAMLLSLLFGIYLLLISFGVDFPT</sequence>
<evidence type="ECO:0000313" key="3">
    <source>
        <dbReference type="Proteomes" id="UP000037446"/>
    </source>
</evidence>
<dbReference type="Proteomes" id="UP000037446">
    <property type="component" value="Unassembled WGS sequence"/>
</dbReference>